<dbReference type="GO" id="GO:0000160">
    <property type="term" value="P:phosphorelay signal transduction system"/>
    <property type="evidence" value="ECO:0007669"/>
    <property type="project" value="UniProtKB-KW"/>
</dbReference>
<dbReference type="PANTHER" id="PTHR43874:SF19">
    <property type="entry name" value="RESPONSE REGULATOR 23-RELATED"/>
    <property type="match status" value="1"/>
</dbReference>
<keyword evidence="1" id="KW-0902">Two-component regulatory system</keyword>
<reference evidence="7" key="2">
    <citation type="submission" date="2017-02" db="EMBL/GenBank/DDBJ databases">
        <title>Sunflower complete genome.</title>
        <authorList>
            <person name="Langlade N."/>
            <person name="Munos S."/>
        </authorList>
    </citation>
    <scope>NUCLEOTIDE SEQUENCE [LARGE SCALE GENOMIC DNA]</scope>
    <source>
        <tissue evidence="7">Leaves</tissue>
    </source>
</reference>
<protein>
    <submittedName>
        <fullName evidence="7">Putative cheY-like superfamily, Signal transduction response regulator, PEP-CTERM system, putative</fullName>
    </submittedName>
    <submittedName>
        <fullName evidence="6">Response regulator and transcription factor RR-A-type family</fullName>
    </submittedName>
</protein>
<dbReference type="PANTHER" id="PTHR43874">
    <property type="entry name" value="TWO-COMPONENT RESPONSE REGULATOR"/>
    <property type="match status" value="1"/>
</dbReference>
<keyword evidence="3" id="KW-0804">Transcription</keyword>
<name>A0A251UG70_HELAN</name>
<keyword evidence="8" id="KW-1185">Reference proteome</keyword>
<keyword evidence="2" id="KW-0805">Transcription regulation</keyword>
<dbReference type="Pfam" id="PF00072">
    <property type="entry name" value="Response_reg"/>
    <property type="match status" value="1"/>
</dbReference>
<evidence type="ECO:0000313" key="8">
    <source>
        <dbReference type="Proteomes" id="UP000215914"/>
    </source>
</evidence>
<dbReference type="InParanoid" id="A0A251UG70"/>
<evidence type="ECO:0000256" key="4">
    <source>
        <dbReference type="PROSITE-ProRule" id="PRU00169"/>
    </source>
</evidence>
<organism evidence="7 8">
    <name type="scientific">Helianthus annuus</name>
    <name type="common">Common sunflower</name>
    <dbReference type="NCBI Taxonomy" id="4232"/>
    <lineage>
        <taxon>Eukaryota</taxon>
        <taxon>Viridiplantae</taxon>
        <taxon>Streptophyta</taxon>
        <taxon>Embryophyta</taxon>
        <taxon>Tracheophyta</taxon>
        <taxon>Spermatophyta</taxon>
        <taxon>Magnoliopsida</taxon>
        <taxon>eudicotyledons</taxon>
        <taxon>Gunneridae</taxon>
        <taxon>Pentapetalae</taxon>
        <taxon>asterids</taxon>
        <taxon>campanulids</taxon>
        <taxon>Asterales</taxon>
        <taxon>Asteraceae</taxon>
        <taxon>Asteroideae</taxon>
        <taxon>Heliantheae alliance</taxon>
        <taxon>Heliantheae</taxon>
        <taxon>Helianthus</taxon>
    </lineage>
</organism>
<proteinExistence type="predicted"/>
<dbReference type="AlphaFoldDB" id="A0A251UG70"/>
<sequence>MYSSKIATMKPHPLEASFDPHGLNVLLVDNTFTSLFVISRMLEYCDYQVTPCTQPTEALMLLRNGDIKFDMVLTEVHFSQDMSGMKFLEIVQRESDLPVVIVSAEDRIKIMMESVTKGACAYLLKPVRMEVVRFLWQHVVRKKMFGFKQIDNVEEGEPKSSLSVEDKEICASSDGVPVEDEQVKIPGKKHRLVWTDELHQKFVDAVTQLGIQSMYYLYPFMSQFVFYFRLKLFPSKTDQKWLKVVSVSMFKSRVSIVLGDLWLL</sequence>
<evidence type="ECO:0000313" key="7">
    <source>
        <dbReference type="EMBL" id="OTG22094.1"/>
    </source>
</evidence>
<dbReference type="Gramene" id="mRNA:HanXRQr2_Chr06g0243311">
    <property type="protein sequence ID" value="mRNA:HanXRQr2_Chr06g0243311"/>
    <property type="gene ID" value="HanXRQr2_Chr06g0243311"/>
</dbReference>
<dbReference type="Proteomes" id="UP000215914">
    <property type="component" value="Chromosome 6"/>
</dbReference>
<dbReference type="SUPFAM" id="SSF52172">
    <property type="entry name" value="CheY-like"/>
    <property type="match status" value="1"/>
</dbReference>
<dbReference type="EMBL" id="CM007895">
    <property type="protein sequence ID" value="OTG22094.1"/>
    <property type="molecule type" value="Genomic_DNA"/>
</dbReference>
<evidence type="ECO:0000313" key="6">
    <source>
        <dbReference type="EMBL" id="KAF5801021.1"/>
    </source>
</evidence>
<dbReference type="PROSITE" id="PS50110">
    <property type="entry name" value="RESPONSE_REGULATORY"/>
    <property type="match status" value="1"/>
</dbReference>
<dbReference type="InterPro" id="IPR001789">
    <property type="entry name" value="Sig_transdc_resp-reg_receiver"/>
</dbReference>
<gene>
    <name evidence="7" type="ORF">HannXRQ_Chr06g0167741</name>
    <name evidence="6" type="ORF">HanXRQr2_Chr06g0243311</name>
</gene>
<evidence type="ECO:0000256" key="1">
    <source>
        <dbReference type="ARBA" id="ARBA00023012"/>
    </source>
</evidence>
<evidence type="ECO:0000256" key="2">
    <source>
        <dbReference type="ARBA" id="ARBA00023015"/>
    </source>
</evidence>
<dbReference type="GO" id="GO:0009736">
    <property type="term" value="P:cytokinin-activated signaling pathway"/>
    <property type="evidence" value="ECO:0007669"/>
    <property type="project" value="InterPro"/>
</dbReference>
<feature type="domain" description="Response regulatory" evidence="5">
    <location>
        <begin position="24"/>
        <end position="140"/>
    </location>
</feature>
<dbReference type="SMART" id="SM00448">
    <property type="entry name" value="REC"/>
    <property type="match status" value="1"/>
</dbReference>
<reference evidence="6" key="3">
    <citation type="submission" date="2020-06" db="EMBL/GenBank/DDBJ databases">
        <title>Helianthus annuus Genome sequencing and assembly Release 2.</title>
        <authorList>
            <person name="Gouzy J."/>
            <person name="Langlade N."/>
            <person name="Munos S."/>
        </authorList>
    </citation>
    <scope>NUCLEOTIDE SEQUENCE</scope>
    <source>
        <tissue evidence="6">Leaves</tissue>
    </source>
</reference>
<dbReference type="Gene3D" id="3.40.50.2300">
    <property type="match status" value="1"/>
</dbReference>
<reference evidence="6 8" key="1">
    <citation type="journal article" date="2017" name="Nature">
        <title>The sunflower genome provides insights into oil metabolism, flowering and Asterid evolution.</title>
        <authorList>
            <person name="Badouin H."/>
            <person name="Gouzy J."/>
            <person name="Grassa C.J."/>
            <person name="Murat F."/>
            <person name="Staton S.E."/>
            <person name="Cottret L."/>
            <person name="Lelandais-Briere C."/>
            <person name="Owens G.L."/>
            <person name="Carrere S."/>
            <person name="Mayjonade B."/>
            <person name="Legrand L."/>
            <person name="Gill N."/>
            <person name="Kane N.C."/>
            <person name="Bowers J.E."/>
            <person name="Hubner S."/>
            <person name="Bellec A."/>
            <person name="Berard A."/>
            <person name="Berges H."/>
            <person name="Blanchet N."/>
            <person name="Boniface M.C."/>
            <person name="Brunel D."/>
            <person name="Catrice O."/>
            <person name="Chaidir N."/>
            <person name="Claudel C."/>
            <person name="Donnadieu C."/>
            <person name="Faraut T."/>
            <person name="Fievet G."/>
            <person name="Helmstetter N."/>
            <person name="King M."/>
            <person name="Knapp S.J."/>
            <person name="Lai Z."/>
            <person name="Le Paslier M.C."/>
            <person name="Lippi Y."/>
            <person name="Lorenzon L."/>
            <person name="Mandel J.R."/>
            <person name="Marage G."/>
            <person name="Marchand G."/>
            <person name="Marquand E."/>
            <person name="Bret-Mestries E."/>
            <person name="Morien E."/>
            <person name="Nambeesan S."/>
            <person name="Nguyen T."/>
            <person name="Pegot-Espagnet P."/>
            <person name="Pouilly N."/>
            <person name="Raftis F."/>
            <person name="Sallet E."/>
            <person name="Schiex T."/>
            <person name="Thomas J."/>
            <person name="Vandecasteele C."/>
            <person name="Vares D."/>
            <person name="Vear F."/>
            <person name="Vautrin S."/>
            <person name="Crespi M."/>
            <person name="Mangin B."/>
            <person name="Burke J.M."/>
            <person name="Salse J."/>
            <person name="Munos S."/>
            <person name="Vincourt P."/>
            <person name="Rieseberg L.H."/>
            <person name="Langlade N.B."/>
        </authorList>
    </citation>
    <scope>NUCLEOTIDE SEQUENCE [LARGE SCALE GENOMIC DNA]</scope>
    <source>
        <strain evidence="8">cv. SF193</strain>
        <tissue evidence="6">Leaves</tissue>
    </source>
</reference>
<dbReference type="Gene3D" id="1.10.10.60">
    <property type="entry name" value="Homeodomain-like"/>
    <property type="match status" value="1"/>
</dbReference>
<dbReference type="InterPro" id="IPR011006">
    <property type="entry name" value="CheY-like_superfamily"/>
</dbReference>
<evidence type="ECO:0000256" key="3">
    <source>
        <dbReference type="ARBA" id="ARBA00023163"/>
    </source>
</evidence>
<dbReference type="EMBL" id="MNCJ02000321">
    <property type="protein sequence ID" value="KAF5801021.1"/>
    <property type="molecule type" value="Genomic_DNA"/>
</dbReference>
<evidence type="ECO:0000259" key="5">
    <source>
        <dbReference type="PROSITE" id="PS50110"/>
    </source>
</evidence>
<dbReference type="InterPro" id="IPR045279">
    <property type="entry name" value="ARR-like"/>
</dbReference>
<dbReference type="CDD" id="cd17584">
    <property type="entry name" value="REC_typeB_ARR-like"/>
    <property type="match status" value="1"/>
</dbReference>
<comment type="caution">
    <text evidence="4">Lacks conserved residue(s) required for the propagation of feature annotation.</text>
</comment>
<accession>A0A251UG70</accession>